<feature type="transmembrane region" description="Helical" evidence="5">
    <location>
        <begin position="233"/>
        <end position="257"/>
    </location>
</feature>
<sequence length="404" mass="44163">SEKKKVANFLIFTFRSYRSRWIVLCAVALLNFSNTFLWIVFAAVANHVNFFYGYAANWFSLIFILCTIPVGFLAMWLGSKFGLRTTLLIAAWLNAGGTLFRFLSSFVPPSIRFPVGIVGQGISACAYPFIMFLPTKVAGSWFPDNERTLATTVGVMANPFGVFMANILSPRIVASPNDRMNCKWILCRVCKFSCFSNKSFIVLSIALGGGIGMFNCLYTVIQQLLCPVGYTNTFSGFCASTMIVGGVIGAFAAGVFVDKTKAFEATLKVSFALAVLFGLAFLQLTLHVGLHPMVVLCCFLFGIFGLAAYPVGLQISAECTFPVPENVSTGLIVLAGQVQSFLYVALVGFSARELPFYLIPIQKCTASESESPLSSAKDNTYSVIVSSYNYYFAILVLRFSQFAC</sequence>
<evidence type="ECO:0000256" key="2">
    <source>
        <dbReference type="ARBA" id="ARBA00022692"/>
    </source>
</evidence>
<feature type="transmembrane region" description="Helical" evidence="5">
    <location>
        <begin position="113"/>
        <end position="133"/>
    </location>
</feature>
<comment type="subcellular location">
    <subcellularLocation>
        <location evidence="1">Membrane</location>
        <topology evidence="1">Multi-pass membrane protein</topology>
    </subcellularLocation>
</comment>
<protein>
    <submittedName>
        <fullName evidence="7">MFS domain-containing protein</fullName>
    </submittedName>
</protein>
<keyword evidence="2 5" id="KW-0812">Transmembrane</keyword>
<dbReference type="WBParaSite" id="SMUV_0000889601-mRNA-1">
    <property type="protein sequence ID" value="SMUV_0000889601-mRNA-1"/>
    <property type="gene ID" value="SMUV_0000889601"/>
</dbReference>
<dbReference type="STRING" id="451379.A0A0N5AVH7"/>
<dbReference type="AlphaFoldDB" id="A0A0N5AVH7"/>
<name>A0A0N5AVH7_9BILA</name>
<feature type="transmembrane region" description="Helical" evidence="5">
    <location>
        <begin position="87"/>
        <end position="107"/>
    </location>
</feature>
<dbReference type="GO" id="GO:0016020">
    <property type="term" value="C:membrane"/>
    <property type="evidence" value="ECO:0007669"/>
    <property type="project" value="UniProtKB-SubCell"/>
</dbReference>
<evidence type="ECO:0000256" key="4">
    <source>
        <dbReference type="ARBA" id="ARBA00023136"/>
    </source>
</evidence>
<dbReference type="InterPro" id="IPR049680">
    <property type="entry name" value="FLVCR1-2_SLC49-like"/>
</dbReference>
<keyword evidence="4 5" id="KW-0472">Membrane</keyword>
<keyword evidence="3 5" id="KW-1133">Transmembrane helix</keyword>
<evidence type="ECO:0000256" key="5">
    <source>
        <dbReference type="SAM" id="Phobius"/>
    </source>
</evidence>
<proteinExistence type="predicted"/>
<dbReference type="PANTHER" id="PTHR10924">
    <property type="entry name" value="MAJOR FACILITATOR SUPERFAMILY PROTEIN-RELATED"/>
    <property type="match status" value="1"/>
</dbReference>
<evidence type="ECO:0000313" key="7">
    <source>
        <dbReference type="WBParaSite" id="SMUV_0000889601-mRNA-1"/>
    </source>
</evidence>
<feature type="transmembrane region" description="Helical" evidence="5">
    <location>
        <begin position="200"/>
        <end position="221"/>
    </location>
</feature>
<accession>A0A0N5AVH7</accession>
<dbReference type="PANTHER" id="PTHR10924:SF6">
    <property type="entry name" value="SOLUTE CARRIER FAMILY 49 MEMBER A3"/>
    <property type="match status" value="1"/>
</dbReference>
<dbReference type="Proteomes" id="UP000046393">
    <property type="component" value="Unplaced"/>
</dbReference>
<keyword evidence="6" id="KW-1185">Reference proteome</keyword>
<dbReference type="InterPro" id="IPR036259">
    <property type="entry name" value="MFS_trans_sf"/>
</dbReference>
<feature type="transmembrane region" description="Helical" evidence="5">
    <location>
        <begin position="269"/>
        <end position="286"/>
    </location>
</feature>
<feature type="transmembrane region" description="Helical" evidence="5">
    <location>
        <begin position="21"/>
        <end position="45"/>
    </location>
</feature>
<evidence type="ECO:0000313" key="6">
    <source>
        <dbReference type="Proteomes" id="UP000046393"/>
    </source>
</evidence>
<reference evidence="7" key="1">
    <citation type="submission" date="2017-02" db="UniProtKB">
        <authorList>
            <consortium name="WormBaseParasite"/>
        </authorList>
    </citation>
    <scope>IDENTIFICATION</scope>
</reference>
<evidence type="ECO:0000256" key="1">
    <source>
        <dbReference type="ARBA" id="ARBA00004141"/>
    </source>
</evidence>
<dbReference type="SUPFAM" id="SSF103473">
    <property type="entry name" value="MFS general substrate transporter"/>
    <property type="match status" value="1"/>
</dbReference>
<evidence type="ECO:0000256" key="3">
    <source>
        <dbReference type="ARBA" id="ARBA00022989"/>
    </source>
</evidence>
<organism evidence="6 7">
    <name type="scientific">Syphacia muris</name>
    <dbReference type="NCBI Taxonomy" id="451379"/>
    <lineage>
        <taxon>Eukaryota</taxon>
        <taxon>Metazoa</taxon>
        <taxon>Ecdysozoa</taxon>
        <taxon>Nematoda</taxon>
        <taxon>Chromadorea</taxon>
        <taxon>Rhabditida</taxon>
        <taxon>Spirurina</taxon>
        <taxon>Oxyuridomorpha</taxon>
        <taxon>Oxyuroidea</taxon>
        <taxon>Oxyuridae</taxon>
        <taxon>Syphacia</taxon>
    </lineage>
</organism>
<dbReference type="Gene3D" id="1.20.1250.20">
    <property type="entry name" value="MFS general substrate transporter like domains"/>
    <property type="match status" value="2"/>
</dbReference>
<feature type="transmembrane region" description="Helical" evidence="5">
    <location>
        <begin position="331"/>
        <end position="351"/>
    </location>
</feature>
<feature type="transmembrane region" description="Helical" evidence="5">
    <location>
        <begin position="292"/>
        <end position="311"/>
    </location>
</feature>
<feature type="transmembrane region" description="Helical" evidence="5">
    <location>
        <begin position="51"/>
        <end position="75"/>
    </location>
</feature>